<feature type="region of interest" description="Disordered" evidence="1">
    <location>
        <begin position="58"/>
        <end position="80"/>
    </location>
</feature>
<protein>
    <submittedName>
        <fullName evidence="3">Uncharacterized protein</fullName>
    </submittedName>
</protein>
<evidence type="ECO:0000313" key="3">
    <source>
        <dbReference type="EMBL" id="OAQ81103.1"/>
    </source>
</evidence>
<evidence type="ECO:0000256" key="1">
    <source>
        <dbReference type="SAM" id="MobiDB-lite"/>
    </source>
</evidence>
<reference evidence="3 4" key="1">
    <citation type="submission" date="2016-02" db="EMBL/GenBank/DDBJ databases">
        <title>Biosynthesis of antibiotic leucinostatins and their inhibition on Phytophthora in bio-control Purpureocillium lilacinum.</title>
        <authorList>
            <person name="Wang G."/>
            <person name="Liu Z."/>
            <person name="Lin R."/>
            <person name="Li E."/>
            <person name="Mao Z."/>
            <person name="Ling J."/>
            <person name="Yin W."/>
            <person name="Xie B."/>
        </authorList>
    </citation>
    <scope>NUCLEOTIDE SEQUENCE [LARGE SCALE GENOMIC DNA]</scope>
    <source>
        <strain evidence="2">PLBJ-1</strain>
        <strain evidence="3">PLFJ-1</strain>
    </source>
</reference>
<feature type="region of interest" description="Disordered" evidence="1">
    <location>
        <begin position="1"/>
        <end position="31"/>
    </location>
</feature>
<accession>A0A179GUW6</accession>
<sequence>MGPLHEVQRQSGRHNGTGHPQAARSSAVDAKWRAEHPWLAWPWVGSFPANLAPAFAPATAPQAPARHKHLAGTSVESAEP</sequence>
<proteinExistence type="predicted"/>
<gene>
    <name evidence="2" type="ORF">VFPBJ_09449</name>
    <name evidence="3" type="ORF">VFPFJ_09558</name>
</gene>
<dbReference type="Proteomes" id="UP000078340">
    <property type="component" value="Unassembled WGS sequence"/>
</dbReference>
<comment type="caution">
    <text evidence="3">The sequence shown here is derived from an EMBL/GenBank/DDBJ whole genome shotgun (WGS) entry which is preliminary data.</text>
</comment>
<name>A0A179GUW6_PURLI</name>
<organism evidence="3 4">
    <name type="scientific">Purpureocillium lilacinum</name>
    <name type="common">Paecilomyces lilacinus</name>
    <dbReference type="NCBI Taxonomy" id="33203"/>
    <lineage>
        <taxon>Eukaryota</taxon>
        <taxon>Fungi</taxon>
        <taxon>Dikarya</taxon>
        <taxon>Ascomycota</taxon>
        <taxon>Pezizomycotina</taxon>
        <taxon>Sordariomycetes</taxon>
        <taxon>Hypocreomycetidae</taxon>
        <taxon>Hypocreales</taxon>
        <taxon>Ophiocordycipitaceae</taxon>
        <taxon>Purpureocillium</taxon>
    </lineage>
</organism>
<dbReference type="EMBL" id="LSBI01000009">
    <property type="protein sequence ID" value="OAQ81103.1"/>
    <property type="molecule type" value="Genomic_DNA"/>
</dbReference>
<evidence type="ECO:0000313" key="2">
    <source>
        <dbReference type="EMBL" id="OAQ75476.1"/>
    </source>
</evidence>
<dbReference type="Proteomes" id="UP000078240">
    <property type="component" value="Unassembled WGS sequence"/>
</dbReference>
<dbReference type="AlphaFoldDB" id="A0A179GUW6"/>
<evidence type="ECO:0000313" key="4">
    <source>
        <dbReference type="Proteomes" id="UP000078340"/>
    </source>
</evidence>
<dbReference type="EMBL" id="LSBH01000008">
    <property type="protein sequence ID" value="OAQ75476.1"/>
    <property type="molecule type" value="Genomic_DNA"/>
</dbReference>